<protein>
    <recommendedName>
        <fullName evidence="2">Selenocysteine-specific elongation factor</fullName>
    </recommendedName>
    <alternativeName>
        <fullName evidence="8">SelB translation factor</fullName>
    </alternativeName>
</protein>
<feature type="domain" description="Tr-type G" evidence="9">
    <location>
        <begin position="1"/>
        <end position="174"/>
    </location>
</feature>
<keyword evidence="11" id="KW-1185">Reference proteome</keyword>
<dbReference type="InterPro" id="IPR015190">
    <property type="entry name" value="Elong_fac_SelB-wing-hlx_typ-2"/>
</dbReference>
<dbReference type="InterPro" id="IPR004535">
    <property type="entry name" value="Transl_elong_SelB"/>
</dbReference>
<dbReference type="CDD" id="cd03696">
    <property type="entry name" value="SelB_II"/>
    <property type="match status" value="1"/>
</dbReference>
<dbReference type="InterPro" id="IPR036390">
    <property type="entry name" value="WH_DNA-bd_sf"/>
</dbReference>
<dbReference type="PANTHER" id="PTHR43721">
    <property type="entry name" value="ELONGATION FACTOR TU-RELATED"/>
    <property type="match status" value="1"/>
</dbReference>
<dbReference type="Pfam" id="PF09107">
    <property type="entry name" value="WHD_3rd_SelB"/>
    <property type="match status" value="1"/>
</dbReference>
<dbReference type="GO" id="GO:0003924">
    <property type="term" value="F:GTPase activity"/>
    <property type="evidence" value="ECO:0007669"/>
    <property type="project" value="InterPro"/>
</dbReference>
<dbReference type="PROSITE" id="PS00301">
    <property type="entry name" value="G_TR_1"/>
    <property type="match status" value="1"/>
</dbReference>
<dbReference type="InterPro" id="IPR057335">
    <property type="entry name" value="Beta-barrel_SelB"/>
</dbReference>
<dbReference type="PRINTS" id="PR00315">
    <property type="entry name" value="ELONGATNFCT"/>
</dbReference>
<name>M1ZFZ2_9FIRM</name>
<dbReference type="Gene3D" id="3.40.50.300">
    <property type="entry name" value="P-loop containing nucleotide triphosphate hydrolases"/>
    <property type="match status" value="1"/>
</dbReference>
<dbReference type="Pfam" id="PF25461">
    <property type="entry name" value="Beta-barrel_SelB"/>
    <property type="match status" value="1"/>
</dbReference>
<dbReference type="InterPro" id="IPR050055">
    <property type="entry name" value="EF-Tu_GTPase"/>
</dbReference>
<dbReference type="RefSeq" id="WP_005582146.1">
    <property type="nucleotide sequence ID" value="NZ_LT669839.1"/>
</dbReference>
<dbReference type="Gene3D" id="1.10.10.10">
    <property type="entry name" value="Winged helix-like DNA-binding domain superfamily/Winged helix DNA-binding domain"/>
    <property type="match status" value="1"/>
</dbReference>
<dbReference type="PROSITE" id="PS51722">
    <property type="entry name" value="G_TR_2"/>
    <property type="match status" value="1"/>
</dbReference>
<evidence type="ECO:0000313" key="10">
    <source>
        <dbReference type="EMBL" id="SHD77920.1"/>
    </source>
</evidence>
<dbReference type="GO" id="GO:0001514">
    <property type="term" value="P:selenocysteine incorporation"/>
    <property type="evidence" value="ECO:0007669"/>
    <property type="project" value="InterPro"/>
</dbReference>
<dbReference type="AlphaFoldDB" id="M1ZFZ2"/>
<dbReference type="GO" id="GO:0005525">
    <property type="term" value="F:GTP binding"/>
    <property type="evidence" value="ECO:0007669"/>
    <property type="project" value="UniProtKB-KW"/>
</dbReference>
<dbReference type="InterPro" id="IPR004161">
    <property type="entry name" value="EFTu-like_2"/>
</dbReference>
<dbReference type="Gene3D" id="2.40.30.10">
    <property type="entry name" value="Translation factors"/>
    <property type="match status" value="2"/>
</dbReference>
<keyword evidence="3" id="KW-0963">Cytoplasm</keyword>
<dbReference type="CDD" id="cd04171">
    <property type="entry name" value="SelB"/>
    <property type="match status" value="1"/>
</dbReference>
<dbReference type="SUPFAM" id="SSF50447">
    <property type="entry name" value="Translation proteins"/>
    <property type="match status" value="1"/>
</dbReference>
<reference evidence="10 11" key="1">
    <citation type="submission" date="2016-11" db="EMBL/GenBank/DDBJ databases">
        <authorList>
            <person name="Manzoor S."/>
        </authorList>
    </citation>
    <scope>NUCLEOTIDE SEQUENCE [LARGE SCALE GENOMIC DNA]</scope>
    <source>
        <strain evidence="10">Clostridium ultunense strain Esp</strain>
    </source>
</reference>
<dbReference type="NCBIfam" id="TIGR00475">
    <property type="entry name" value="selB"/>
    <property type="match status" value="1"/>
</dbReference>
<evidence type="ECO:0000256" key="3">
    <source>
        <dbReference type="ARBA" id="ARBA00022490"/>
    </source>
</evidence>
<dbReference type="HOGENOM" id="CLU_023030_3_0_9"/>
<dbReference type="SUPFAM" id="SSF50465">
    <property type="entry name" value="EF-Tu/eEF-1alpha/eIF2-gamma C-terminal domain"/>
    <property type="match status" value="1"/>
</dbReference>
<dbReference type="InterPro" id="IPR009000">
    <property type="entry name" value="Transl_B-barrel_sf"/>
</dbReference>
<dbReference type="InterPro" id="IPR000795">
    <property type="entry name" value="T_Tr_GTP-bd_dom"/>
</dbReference>
<organism evidence="10 11">
    <name type="scientific">[Clostridium] ultunense Esp</name>
    <dbReference type="NCBI Taxonomy" id="1288971"/>
    <lineage>
        <taxon>Bacteria</taxon>
        <taxon>Bacillati</taxon>
        <taxon>Bacillota</taxon>
        <taxon>Tissierellia</taxon>
        <taxon>Tissierellales</taxon>
        <taxon>Tepidimicrobiaceae</taxon>
        <taxon>Schnuerera</taxon>
    </lineage>
</organism>
<dbReference type="Gene3D" id="1.10.10.2770">
    <property type="match status" value="1"/>
</dbReference>
<accession>M1ZFZ2</accession>
<dbReference type="InterPro" id="IPR031157">
    <property type="entry name" value="G_TR_CS"/>
</dbReference>
<keyword evidence="4" id="KW-0547">Nucleotide-binding</keyword>
<dbReference type="InterPro" id="IPR009001">
    <property type="entry name" value="Transl_elong_EF1A/Init_IF2_C"/>
</dbReference>
<dbReference type="InterPro" id="IPR015191">
    <property type="entry name" value="SelB_WHD4"/>
</dbReference>
<dbReference type="CDD" id="cd15491">
    <property type="entry name" value="selB_III"/>
    <property type="match status" value="1"/>
</dbReference>
<evidence type="ECO:0000256" key="8">
    <source>
        <dbReference type="ARBA" id="ARBA00031615"/>
    </source>
</evidence>
<evidence type="ECO:0000256" key="1">
    <source>
        <dbReference type="ARBA" id="ARBA00004496"/>
    </source>
</evidence>
<comment type="function">
    <text evidence="7">Translation factor necessary for the incorporation of selenocysteine into proteins. It probably replaces EF-Tu for the insertion of selenocysteine directed by the UGA codon. SelB binds GTP and GDP.</text>
</comment>
<dbReference type="GO" id="GO:0003723">
    <property type="term" value="F:RNA binding"/>
    <property type="evidence" value="ECO:0007669"/>
    <property type="project" value="InterPro"/>
</dbReference>
<evidence type="ECO:0000256" key="2">
    <source>
        <dbReference type="ARBA" id="ARBA00015953"/>
    </source>
</evidence>
<evidence type="ECO:0000256" key="6">
    <source>
        <dbReference type="ARBA" id="ARBA00023134"/>
    </source>
</evidence>
<evidence type="ECO:0000256" key="4">
    <source>
        <dbReference type="ARBA" id="ARBA00022741"/>
    </source>
</evidence>
<dbReference type="Proteomes" id="UP000245423">
    <property type="component" value="Chromosome 1"/>
</dbReference>
<dbReference type="SUPFAM" id="SSF52540">
    <property type="entry name" value="P-loop containing nucleoside triphosphate hydrolases"/>
    <property type="match status" value="1"/>
</dbReference>
<gene>
    <name evidence="10" type="primary">selB</name>
    <name evidence="10" type="ORF">CUESP1_2576</name>
</gene>
<dbReference type="NCBIfam" id="TIGR00231">
    <property type="entry name" value="small_GTP"/>
    <property type="match status" value="1"/>
</dbReference>
<keyword evidence="5" id="KW-0648">Protein biosynthesis</keyword>
<keyword evidence="6" id="KW-0342">GTP-binding</keyword>
<keyword evidence="10" id="KW-0251">Elongation factor</keyword>
<evidence type="ECO:0000256" key="7">
    <source>
        <dbReference type="ARBA" id="ARBA00025526"/>
    </source>
</evidence>
<dbReference type="EMBL" id="LT669839">
    <property type="protein sequence ID" value="SHD77920.1"/>
    <property type="molecule type" value="Genomic_DNA"/>
</dbReference>
<dbReference type="InterPro" id="IPR027417">
    <property type="entry name" value="P-loop_NTPase"/>
</dbReference>
<dbReference type="InterPro" id="IPR005225">
    <property type="entry name" value="Small_GTP-bd"/>
</dbReference>
<dbReference type="Pfam" id="PF00009">
    <property type="entry name" value="GTP_EFTU"/>
    <property type="match status" value="1"/>
</dbReference>
<dbReference type="SUPFAM" id="SSF46785">
    <property type="entry name" value="Winged helix' DNA-binding domain"/>
    <property type="match status" value="3"/>
</dbReference>
<sequence>MKHIIVGTAGHIDHGKTTLIRALTGRNTDRLKEERDRGISIELGFTYFDLPSGKRAGIIDVPGHERFVKNMLAGVMGMDIVLLVIAADEGVMPQTSEHLAILDLLGIEKGFIVLTKSDLAESEWLELVKEDIKEQVKGTFLEDSPIIPVSSTKKTGIDKVIGLIDELTLEIEDRETDDMPRLPVDRVFTMAGFGTVVTGTLLSGTLNVGDEIQAFPGNKLARIRTLQVHDQDTKTAFAGQRVAINMAGIKKDEVHRGDVIAPKDSMKETLMLDVKVKLIKAMDRSVKNRTRLRLYIGTKELLCRIVLLDKEILNPGEEAYAQLRLEEKVVAKRGDRFIIRFYSPMFTIGGGEILEPNPTKKQPFDEEAIKELEIKEKGQSIDIIEKIILDKSKYFPTIKEISTTTAMLEEKVKKDINSLTESKKVILFSLTKDFHVIHIDYFNKLSERIIGELESFHKKYPLRIGMPKEEIRSRFLNNAPARVGERFIDLLIEKEFIEQKMESVHRKGFKIEYNDIQLKIKEDIIKILKKKKFIPPKKEELIEMTGYDSSQVDEVINSLVNSGEIIKLNEEIYLYKTLYEEGLRLLKGYVQEYKSITVAQFRDILNTNRKVALALLEYFDQFKITKRDGDKRLLVEDK</sequence>
<dbReference type="PANTHER" id="PTHR43721:SF11">
    <property type="entry name" value="SELENOCYSTEINE-SPECIFIC ELONGATION FACTOR"/>
    <property type="match status" value="1"/>
</dbReference>
<evidence type="ECO:0000259" key="9">
    <source>
        <dbReference type="PROSITE" id="PS51722"/>
    </source>
</evidence>
<evidence type="ECO:0000313" key="11">
    <source>
        <dbReference type="Proteomes" id="UP000245423"/>
    </source>
</evidence>
<evidence type="ECO:0000256" key="5">
    <source>
        <dbReference type="ARBA" id="ARBA00022917"/>
    </source>
</evidence>
<dbReference type="Pfam" id="PF09106">
    <property type="entry name" value="WHD_2nd_SelB"/>
    <property type="match status" value="1"/>
</dbReference>
<dbReference type="GO" id="GO:0005737">
    <property type="term" value="C:cytoplasm"/>
    <property type="evidence" value="ECO:0007669"/>
    <property type="project" value="UniProtKB-SubCell"/>
</dbReference>
<dbReference type="InterPro" id="IPR036388">
    <property type="entry name" value="WH-like_DNA-bd_sf"/>
</dbReference>
<dbReference type="GO" id="GO:0003746">
    <property type="term" value="F:translation elongation factor activity"/>
    <property type="evidence" value="ECO:0007669"/>
    <property type="project" value="UniProtKB-KW"/>
</dbReference>
<proteinExistence type="predicted"/>
<dbReference type="Pfam" id="PF03144">
    <property type="entry name" value="GTP_EFTU_D2"/>
    <property type="match status" value="1"/>
</dbReference>
<dbReference type="OrthoDB" id="9804504at2"/>
<comment type="subcellular location">
    <subcellularLocation>
        <location evidence="1">Cytoplasm</location>
    </subcellularLocation>
</comment>